<evidence type="ECO:0000313" key="2">
    <source>
        <dbReference type="Proteomes" id="UP001497623"/>
    </source>
</evidence>
<proteinExistence type="predicted"/>
<dbReference type="EMBL" id="CAXKWB010039381">
    <property type="protein sequence ID" value="CAL4153007.1"/>
    <property type="molecule type" value="Genomic_DNA"/>
</dbReference>
<accession>A0AAV2S1E1</accession>
<evidence type="ECO:0000313" key="1">
    <source>
        <dbReference type="EMBL" id="CAL4153007.1"/>
    </source>
</evidence>
<protein>
    <submittedName>
        <fullName evidence="1">Uncharacterized protein</fullName>
    </submittedName>
</protein>
<name>A0AAV2S1E1_MEGNR</name>
<organism evidence="1 2">
    <name type="scientific">Meganyctiphanes norvegica</name>
    <name type="common">Northern krill</name>
    <name type="synonym">Thysanopoda norvegica</name>
    <dbReference type="NCBI Taxonomy" id="48144"/>
    <lineage>
        <taxon>Eukaryota</taxon>
        <taxon>Metazoa</taxon>
        <taxon>Ecdysozoa</taxon>
        <taxon>Arthropoda</taxon>
        <taxon>Crustacea</taxon>
        <taxon>Multicrustacea</taxon>
        <taxon>Malacostraca</taxon>
        <taxon>Eumalacostraca</taxon>
        <taxon>Eucarida</taxon>
        <taxon>Euphausiacea</taxon>
        <taxon>Euphausiidae</taxon>
        <taxon>Meganyctiphanes</taxon>
    </lineage>
</organism>
<comment type="caution">
    <text evidence="1">The sequence shown here is derived from an EMBL/GenBank/DDBJ whole genome shotgun (WGS) entry which is preliminary data.</text>
</comment>
<dbReference type="Proteomes" id="UP001497623">
    <property type="component" value="Unassembled WGS sequence"/>
</dbReference>
<gene>
    <name evidence="1" type="ORF">MNOR_LOCUS31118</name>
</gene>
<feature type="non-terminal residue" evidence="1">
    <location>
        <position position="1"/>
    </location>
</feature>
<dbReference type="AlphaFoldDB" id="A0AAV2S1E1"/>
<sequence length="128" mass="13922">VSGVPPQDSDGGDVDTHVTASQLMHMFADFEERMTRKLSCEMSRPVLDHQDNEEVFVTSALGAVLNDIGSIVPGLVEVEETAHVRSIHGNASTSKVNVSCDFKGSWLSKPKPRVPGDTIGVWQKAEKF</sequence>
<keyword evidence="2" id="KW-1185">Reference proteome</keyword>
<reference evidence="1 2" key="1">
    <citation type="submission" date="2024-05" db="EMBL/GenBank/DDBJ databases">
        <authorList>
            <person name="Wallberg A."/>
        </authorList>
    </citation>
    <scope>NUCLEOTIDE SEQUENCE [LARGE SCALE GENOMIC DNA]</scope>
</reference>
<feature type="non-terminal residue" evidence="1">
    <location>
        <position position="128"/>
    </location>
</feature>